<dbReference type="AlphaFoldDB" id="A0A0B7B9P9"/>
<organism evidence="1">
    <name type="scientific">Arion vulgaris</name>
    <dbReference type="NCBI Taxonomy" id="1028688"/>
    <lineage>
        <taxon>Eukaryota</taxon>
        <taxon>Metazoa</taxon>
        <taxon>Spiralia</taxon>
        <taxon>Lophotrochozoa</taxon>
        <taxon>Mollusca</taxon>
        <taxon>Gastropoda</taxon>
        <taxon>Heterobranchia</taxon>
        <taxon>Euthyneura</taxon>
        <taxon>Panpulmonata</taxon>
        <taxon>Eupulmonata</taxon>
        <taxon>Stylommatophora</taxon>
        <taxon>Helicina</taxon>
        <taxon>Arionoidea</taxon>
        <taxon>Arionidae</taxon>
        <taxon>Arion</taxon>
    </lineage>
</organism>
<name>A0A0B7B9P9_9EUPU</name>
<gene>
    <name evidence="1" type="primary">ORF168400</name>
</gene>
<reference evidence="1" key="1">
    <citation type="submission" date="2014-12" db="EMBL/GenBank/DDBJ databases">
        <title>Insight into the proteome of Arion vulgaris.</title>
        <authorList>
            <person name="Aradska J."/>
            <person name="Bulat T."/>
            <person name="Smidak R."/>
            <person name="Sarate P."/>
            <person name="Gangsoo J."/>
            <person name="Sialana F."/>
            <person name="Bilban M."/>
            <person name="Lubec G."/>
        </authorList>
    </citation>
    <scope>NUCLEOTIDE SEQUENCE</scope>
    <source>
        <tissue evidence="1">Skin</tissue>
    </source>
</reference>
<accession>A0A0B7B9P9</accession>
<evidence type="ECO:0000313" key="1">
    <source>
        <dbReference type="EMBL" id="CEK89006.1"/>
    </source>
</evidence>
<proteinExistence type="predicted"/>
<sequence length="55" mass="6162">MIFCKGRESVVDCLLASTSSGFVLEIFDCYVFMSTLQSIVCEKMSSSVYYLTLTD</sequence>
<protein>
    <submittedName>
        <fullName evidence="1">Uncharacterized protein</fullName>
    </submittedName>
</protein>
<dbReference type="EMBL" id="HACG01042141">
    <property type="protein sequence ID" value="CEK89006.1"/>
    <property type="molecule type" value="Transcribed_RNA"/>
</dbReference>